<evidence type="ECO:0000313" key="13">
    <source>
        <dbReference type="Proteomes" id="UP000193642"/>
    </source>
</evidence>
<evidence type="ECO:0000256" key="4">
    <source>
        <dbReference type="ARBA" id="ARBA00022692"/>
    </source>
</evidence>
<evidence type="ECO:0000259" key="11">
    <source>
        <dbReference type="PROSITE" id="PS50893"/>
    </source>
</evidence>
<dbReference type="SMART" id="SM00382">
    <property type="entry name" value="AAA"/>
    <property type="match status" value="2"/>
</dbReference>
<dbReference type="Pfam" id="PF00005">
    <property type="entry name" value="ABC_tran"/>
    <property type="match status" value="2"/>
</dbReference>
<dbReference type="Proteomes" id="UP000193642">
    <property type="component" value="Unassembled WGS sequence"/>
</dbReference>
<dbReference type="PROSITE" id="PS50893">
    <property type="entry name" value="ABC_TRANSPORTER_2"/>
    <property type="match status" value="2"/>
</dbReference>
<feature type="transmembrane region" description="Helical" evidence="10">
    <location>
        <begin position="1161"/>
        <end position="1185"/>
    </location>
</feature>
<keyword evidence="6" id="KW-0547">Nucleotide-binding</keyword>
<keyword evidence="13" id="KW-1185">Reference proteome</keyword>
<evidence type="ECO:0000313" key="12">
    <source>
        <dbReference type="EMBL" id="ORY52597.1"/>
    </source>
</evidence>
<evidence type="ECO:0000256" key="3">
    <source>
        <dbReference type="ARBA" id="ARBA00022448"/>
    </source>
</evidence>
<feature type="transmembrane region" description="Helical" evidence="10">
    <location>
        <begin position="241"/>
        <end position="263"/>
    </location>
</feature>
<comment type="similarity">
    <text evidence="2">Belongs to the ABC transporter superfamily. ABCA family.</text>
</comment>
<feature type="transmembrane region" description="Helical" evidence="10">
    <location>
        <begin position="1057"/>
        <end position="1082"/>
    </location>
</feature>
<keyword evidence="8 10" id="KW-1133">Transmembrane helix</keyword>
<feature type="transmembrane region" description="Helical" evidence="10">
    <location>
        <begin position="1016"/>
        <end position="1037"/>
    </location>
</feature>
<dbReference type="GO" id="GO:0016887">
    <property type="term" value="F:ATP hydrolysis activity"/>
    <property type="evidence" value="ECO:0007669"/>
    <property type="project" value="InterPro"/>
</dbReference>
<dbReference type="PANTHER" id="PTHR19229:SF36">
    <property type="entry name" value="ATP-BINDING CASSETTE SUB-FAMILY A MEMBER 2"/>
    <property type="match status" value="1"/>
</dbReference>
<dbReference type="InterPro" id="IPR003439">
    <property type="entry name" value="ABC_transporter-like_ATP-bd"/>
</dbReference>
<dbReference type="EMBL" id="MCGO01000003">
    <property type="protein sequence ID" value="ORY52597.1"/>
    <property type="molecule type" value="Genomic_DNA"/>
</dbReference>
<dbReference type="GO" id="GO:0140359">
    <property type="term" value="F:ABC-type transporter activity"/>
    <property type="evidence" value="ECO:0007669"/>
    <property type="project" value="InterPro"/>
</dbReference>
<feature type="transmembrane region" description="Helical" evidence="10">
    <location>
        <begin position="317"/>
        <end position="338"/>
    </location>
</feature>
<dbReference type="FunFam" id="3.40.50.300:FF:000335">
    <property type="entry name" value="ATP binding cassette subfamily A member 5"/>
    <property type="match status" value="1"/>
</dbReference>
<feature type="transmembrane region" description="Helical" evidence="10">
    <location>
        <begin position="350"/>
        <end position="370"/>
    </location>
</feature>
<accession>A0A1Y2D073</accession>
<dbReference type="PROSITE" id="PS00211">
    <property type="entry name" value="ABC_TRANSPORTER_1"/>
    <property type="match status" value="1"/>
</dbReference>
<keyword evidence="3" id="KW-0813">Transport</keyword>
<dbReference type="InterPro" id="IPR026082">
    <property type="entry name" value="ABCA"/>
</dbReference>
<feature type="transmembrane region" description="Helical" evidence="10">
    <location>
        <begin position="859"/>
        <end position="879"/>
    </location>
</feature>
<feature type="transmembrane region" description="Helical" evidence="10">
    <location>
        <begin position="1124"/>
        <end position="1149"/>
    </location>
</feature>
<organism evidence="12 13">
    <name type="scientific">Rhizoclosmatium globosum</name>
    <dbReference type="NCBI Taxonomy" id="329046"/>
    <lineage>
        <taxon>Eukaryota</taxon>
        <taxon>Fungi</taxon>
        <taxon>Fungi incertae sedis</taxon>
        <taxon>Chytridiomycota</taxon>
        <taxon>Chytridiomycota incertae sedis</taxon>
        <taxon>Chytridiomycetes</taxon>
        <taxon>Chytridiales</taxon>
        <taxon>Chytriomycetaceae</taxon>
        <taxon>Rhizoclosmatium</taxon>
    </lineage>
</organism>
<dbReference type="InterPro" id="IPR003593">
    <property type="entry name" value="AAA+_ATPase"/>
</dbReference>
<dbReference type="GO" id="GO:0005524">
    <property type="term" value="F:ATP binding"/>
    <property type="evidence" value="ECO:0007669"/>
    <property type="project" value="UniProtKB-KW"/>
</dbReference>
<feature type="domain" description="ABC transporter" evidence="11">
    <location>
        <begin position="490"/>
        <end position="725"/>
    </location>
</feature>
<dbReference type="GO" id="GO:0016020">
    <property type="term" value="C:membrane"/>
    <property type="evidence" value="ECO:0007669"/>
    <property type="project" value="UniProtKB-SubCell"/>
</dbReference>
<evidence type="ECO:0000256" key="10">
    <source>
        <dbReference type="SAM" id="Phobius"/>
    </source>
</evidence>
<evidence type="ECO:0000256" key="5">
    <source>
        <dbReference type="ARBA" id="ARBA00022737"/>
    </source>
</evidence>
<dbReference type="OrthoDB" id="2109100at2759"/>
<keyword evidence="9 10" id="KW-0472">Membrane</keyword>
<feature type="transmembrane region" description="Helical" evidence="10">
    <location>
        <begin position="1205"/>
        <end position="1226"/>
    </location>
</feature>
<feature type="transmembrane region" description="Helical" evidence="10">
    <location>
        <begin position="284"/>
        <end position="305"/>
    </location>
</feature>
<feature type="transmembrane region" description="Helical" evidence="10">
    <location>
        <begin position="376"/>
        <end position="399"/>
    </location>
</feature>
<comment type="subcellular location">
    <subcellularLocation>
        <location evidence="1">Membrane</location>
        <topology evidence="1">Multi-pass membrane protein</topology>
    </subcellularLocation>
</comment>
<evidence type="ECO:0000256" key="8">
    <source>
        <dbReference type="ARBA" id="ARBA00022989"/>
    </source>
</evidence>
<dbReference type="InterPro" id="IPR017871">
    <property type="entry name" value="ABC_transporter-like_CS"/>
</dbReference>
<dbReference type="CDD" id="cd03263">
    <property type="entry name" value="ABC_subfamily_A"/>
    <property type="match status" value="2"/>
</dbReference>
<dbReference type="PANTHER" id="PTHR19229">
    <property type="entry name" value="ATP-BINDING CASSETTE TRANSPORTER SUBFAMILY A ABCA"/>
    <property type="match status" value="1"/>
</dbReference>
<feature type="transmembrane region" description="Helical" evidence="10">
    <location>
        <begin position="1094"/>
        <end position="1118"/>
    </location>
</feature>
<protein>
    <recommendedName>
        <fullName evidence="11">ABC transporter domain-containing protein</fullName>
    </recommendedName>
</protein>
<dbReference type="SUPFAM" id="SSF52540">
    <property type="entry name" value="P-loop containing nucleoside triphosphate hydrolases"/>
    <property type="match status" value="2"/>
</dbReference>
<keyword evidence="5" id="KW-0677">Repeat</keyword>
<gene>
    <name evidence="12" type="ORF">BCR33DRAFT_711869</name>
</gene>
<evidence type="ECO:0000256" key="2">
    <source>
        <dbReference type="ARBA" id="ARBA00008869"/>
    </source>
</evidence>
<name>A0A1Y2D073_9FUNG</name>
<keyword evidence="7" id="KW-0067">ATP-binding</keyword>
<reference evidence="12 13" key="1">
    <citation type="submission" date="2016-07" db="EMBL/GenBank/DDBJ databases">
        <title>Pervasive Adenine N6-methylation of Active Genes in Fungi.</title>
        <authorList>
            <consortium name="DOE Joint Genome Institute"/>
            <person name="Mondo S.J."/>
            <person name="Dannebaum R.O."/>
            <person name="Kuo R.C."/>
            <person name="Labutti K."/>
            <person name="Haridas S."/>
            <person name="Kuo A."/>
            <person name="Salamov A."/>
            <person name="Ahrendt S.R."/>
            <person name="Lipzen A."/>
            <person name="Sullivan W."/>
            <person name="Andreopoulos W.B."/>
            <person name="Clum A."/>
            <person name="Lindquist E."/>
            <person name="Daum C."/>
            <person name="Ramamoorthy G.K."/>
            <person name="Gryganskyi A."/>
            <person name="Culley D."/>
            <person name="Magnuson J.K."/>
            <person name="James T.Y."/>
            <person name="O'Malley M.A."/>
            <person name="Stajich J.E."/>
            <person name="Spatafora J.W."/>
            <person name="Visel A."/>
            <person name="Grigoriev I.V."/>
        </authorList>
    </citation>
    <scope>NUCLEOTIDE SEQUENCE [LARGE SCALE GENOMIC DNA]</scope>
    <source>
        <strain evidence="12 13">JEL800</strain>
    </source>
</reference>
<evidence type="ECO:0000256" key="9">
    <source>
        <dbReference type="ARBA" id="ARBA00023136"/>
    </source>
</evidence>
<evidence type="ECO:0000256" key="7">
    <source>
        <dbReference type="ARBA" id="ARBA00022840"/>
    </source>
</evidence>
<comment type="caution">
    <text evidence="12">The sequence shown here is derived from an EMBL/GenBank/DDBJ whole genome shotgun (WGS) entry which is preliminary data.</text>
</comment>
<dbReference type="Gene3D" id="3.40.50.300">
    <property type="entry name" value="P-loop containing nucleotide triphosphate hydrolases"/>
    <property type="match status" value="2"/>
</dbReference>
<dbReference type="FunFam" id="3.40.50.300:FF:000933">
    <property type="entry name" value="ABC transporter A family member 7"/>
    <property type="match status" value="1"/>
</dbReference>
<dbReference type="InterPro" id="IPR027417">
    <property type="entry name" value="P-loop_NTPase"/>
</dbReference>
<feature type="domain" description="ABC transporter" evidence="11">
    <location>
        <begin position="1272"/>
        <end position="1501"/>
    </location>
</feature>
<dbReference type="InterPro" id="IPR013525">
    <property type="entry name" value="ABC2_TM"/>
</dbReference>
<dbReference type="STRING" id="329046.A0A1Y2D073"/>
<evidence type="ECO:0000256" key="6">
    <source>
        <dbReference type="ARBA" id="ARBA00022741"/>
    </source>
</evidence>
<dbReference type="GO" id="GO:0005319">
    <property type="term" value="F:lipid transporter activity"/>
    <property type="evidence" value="ECO:0007669"/>
    <property type="project" value="TreeGrafter"/>
</dbReference>
<proteinExistence type="inferred from homology"/>
<evidence type="ECO:0000256" key="1">
    <source>
        <dbReference type="ARBA" id="ARBA00004141"/>
    </source>
</evidence>
<dbReference type="Pfam" id="PF12698">
    <property type="entry name" value="ABC2_membrane_3"/>
    <property type="match status" value="2"/>
</dbReference>
<feature type="transmembrane region" description="Helical" evidence="10">
    <location>
        <begin position="41"/>
        <end position="67"/>
    </location>
</feature>
<feature type="transmembrane region" description="Helical" evidence="10">
    <location>
        <begin position="411"/>
        <end position="436"/>
    </location>
</feature>
<keyword evidence="4 10" id="KW-0812">Transmembrane</keyword>
<sequence>MKGGDIQLNFPSPKFVLVIRMNVNTVSALLIKNVHVKRRRWVAEICSAIIAPLALSALLLSMAVAALSGQPPSTSNVYDPTKLDPYFPADLRYGQLVIVDNTSASGTSSNSTSSVSAVVRALNLPANATVYQPSENVTNAFCGKSANQCVGAIIFDSAPNSAGSGSWSYTVLVDTYVNAQARKWADGSPSPYKVEAYLQAAVDSAILSNIPSKPGGNRQILVREVESAVPRLPVLKPFRDYFSTVLFVMCFGPASQLLLFGIVTEKQDRLKESLWMMGVTFTEYTLSWYITALSESIFIWVLVAVLTKAMILTASSFASVISLFILTGLATLSMSFIFETFFSNARTGPSLGLLVLITVTGSVGALVSALTLSNGALYALCALFTPAAFWVGICILVQGEVPAAALNDKSGGIPLVVVCIFLILQFMAYLFIAWYLGQVIPQPFGSPRSIFFLFNGSYWRRKTQTIPLGGDSNQEGVIVEPLRSNAEVGISIRNLSKVFVHPRTGIRQTAVKNLSLDVHVGSVLGLLGRNGAGKTTLISMLTGILPPTSGDAFIGNSSIFAMNSRDRGNLGVCPQQDTIFATLTVRETLALYARIKNVPSTNLVAEVKDIMESIGLAEKANYLAGSLSGGQKRRLSVGIAFIGGSKIVILDEMSSGVDPVSRRELWKIVQKFKSKRTILLTTHFLDEAEALSDRIAILGEGQLKCVGSSLFLKKEFGIGYTLVIVVPGGLATSYLQDIRIAVTTYAPDAEVVSVAGGEIQFRLSPLHSSQFGNLIRELEKSKHLVQSYNLTVTTLDEVFLRLSMGDNATKRKDTEAEKVPAKTLSTKQDRRVVAMRPSFLTQTVALMRKVILTTLRERMVFATRILFPLFCSALSVYLLRDTSTYGCSYVQPRPSVSSSSVLQGTPLFVYPQSFSSAVEKLGYGVVGLPTAEAEYAIISDKSLNAIPPILNVTSAPVQQVIVAAVGDNQDMTCAVSNVATNLYLSQNAPGTFVNLTLHRLVGVPQVDWNFDPILNLIWLLQFIGYAIPGLLASNSIVRERTSNAKFQQFISGVRPTAYWTAQFLVDGSIIIITALLSTMMFILAKTPNYSESFLWLFLIITSYGFASMTVGYIASHWARYPSSLITMVLVFFGAVGFYIYINMLAVLLLVTNQSVQSTAVFYMNIVFSALNPCAGLFYALFAYTNTLNFRCSDDFTSVLGMVGKVGIPVGILAGQTVFFFLVAVGIDLHALGRGNTHDADEDMLLNQNADVDVVNEDAAACAQRIDRDNGGLVLKRLNKQYGDTVAVRGLSFMVPKGTCFALLGSNGCGKTSTFNMLCGLFAPTSGQAYVNGWGLTENMSKVHESLGVCPQFDALQEYLTVREVITFYGSVKGIRSDVLPAVVDELMMKLDLEPHASKLIAHLSGGNKRKTSVAVALIGNPPVILLDEPSTGMDILSKRHMWDVITSLLEHHAVVITTHSMEEAEAISNRLAIMSRGQLKCIGSMGHLRNKFSSGISIEMQIADESVDVYMFGLDIKEVSLGHDLHVSLQIHDGVSMADLFDRCEMLKQGGFIHEYRIAPASLEQIFLDVINEAERDYKPPEDLTGLAGVESWNKNPACIRGARHAGLVATPFSKSSWDTIKARETETQERSIFWRIWNIAAWIIIGWPMTLVHVGLAALTCVTVVGIPFAPMHIRLAVHTMKRGSWE</sequence>